<evidence type="ECO:0000256" key="2">
    <source>
        <dbReference type="ARBA" id="ARBA00023002"/>
    </source>
</evidence>
<dbReference type="Proteomes" id="UP001642482">
    <property type="component" value="Unassembled WGS sequence"/>
</dbReference>
<dbReference type="Pfam" id="PF13561">
    <property type="entry name" value="adh_short_C2"/>
    <property type="match status" value="1"/>
</dbReference>
<dbReference type="Gene3D" id="3.40.50.720">
    <property type="entry name" value="NAD(P)-binding Rossmann-like Domain"/>
    <property type="match status" value="1"/>
</dbReference>
<keyword evidence="2" id="KW-0560">Oxidoreductase</keyword>
<reference evidence="3 4" key="1">
    <citation type="submission" date="2024-01" db="EMBL/GenBank/DDBJ databases">
        <authorList>
            <person name="Allen C."/>
            <person name="Tagirdzhanova G."/>
        </authorList>
    </citation>
    <scope>NUCLEOTIDE SEQUENCE [LARGE SCALE GENOMIC DNA]</scope>
</reference>
<evidence type="ECO:0000256" key="1">
    <source>
        <dbReference type="ARBA" id="ARBA00006484"/>
    </source>
</evidence>
<dbReference type="PRINTS" id="PR00081">
    <property type="entry name" value="GDHRDH"/>
</dbReference>
<sequence>MGINGKGTATSLRQAIKQFLMQDIDESGSRGRIVKIFSSAGITVTRNETAYIASKAAVSMLTKSLTLDHAKGLTNVNAVCPGVARTAMASTNLRDLAIINKLKKGTPWPWLGEPSDIAKVVAFL</sequence>
<evidence type="ECO:0000313" key="4">
    <source>
        <dbReference type="Proteomes" id="UP001642482"/>
    </source>
</evidence>
<dbReference type="SUPFAM" id="SSF51735">
    <property type="entry name" value="NAD(P)-binding Rossmann-fold domains"/>
    <property type="match status" value="1"/>
</dbReference>
<dbReference type="InterPro" id="IPR002347">
    <property type="entry name" value="SDR_fam"/>
</dbReference>
<dbReference type="CDD" id="cd05233">
    <property type="entry name" value="SDR_c"/>
    <property type="match status" value="1"/>
</dbReference>
<protein>
    <submittedName>
        <fullName evidence="3">Uncharacterized protein</fullName>
    </submittedName>
</protein>
<name>A0ABP0B385_9PEZI</name>
<proteinExistence type="inferred from homology"/>
<evidence type="ECO:0000313" key="3">
    <source>
        <dbReference type="EMBL" id="CAK7213947.1"/>
    </source>
</evidence>
<organism evidence="3 4">
    <name type="scientific">Sporothrix eucalyptigena</name>
    <dbReference type="NCBI Taxonomy" id="1812306"/>
    <lineage>
        <taxon>Eukaryota</taxon>
        <taxon>Fungi</taxon>
        <taxon>Dikarya</taxon>
        <taxon>Ascomycota</taxon>
        <taxon>Pezizomycotina</taxon>
        <taxon>Sordariomycetes</taxon>
        <taxon>Sordariomycetidae</taxon>
        <taxon>Ophiostomatales</taxon>
        <taxon>Ophiostomataceae</taxon>
        <taxon>Sporothrix</taxon>
    </lineage>
</organism>
<keyword evidence="4" id="KW-1185">Reference proteome</keyword>
<comment type="similarity">
    <text evidence="1">Belongs to the short-chain dehydrogenases/reductases (SDR) family.</text>
</comment>
<accession>A0ABP0B385</accession>
<gene>
    <name evidence="3" type="ORF">SEUCBS140593_002020</name>
</gene>
<dbReference type="PANTHER" id="PTHR24321:SF8">
    <property type="entry name" value="ESTRADIOL 17-BETA-DEHYDROGENASE 8-RELATED"/>
    <property type="match status" value="1"/>
</dbReference>
<comment type="caution">
    <text evidence="3">The sequence shown here is derived from an EMBL/GenBank/DDBJ whole genome shotgun (WGS) entry which is preliminary data.</text>
</comment>
<dbReference type="PANTHER" id="PTHR24321">
    <property type="entry name" value="DEHYDROGENASES, SHORT CHAIN"/>
    <property type="match status" value="1"/>
</dbReference>
<dbReference type="InterPro" id="IPR036291">
    <property type="entry name" value="NAD(P)-bd_dom_sf"/>
</dbReference>
<dbReference type="EMBL" id="CAWUHD010000012">
    <property type="protein sequence ID" value="CAK7213947.1"/>
    <property type="molecule type" value="Genomic_DNA"/>
</dbReference>